<reference evidence="2" key="1">
    <citation type="journal article" date="2018" name="Nat. Genet.">
        <title>Extensive intraspecific gene order and gene structural variations between Mo17 and other maize genomes.</title>
        <authorList>
            <person name="Sun S."/>
            <person name="Zhou Y."/>
            <person name="Chen J."/>
            <person name="Shi J."/>
            <person name="Zhao H."/>
            <person name="Zhao H."/>
            <person name="Song W."/>
            <person name="Zhang M."/>
            <person name="Cui Y."/>
            <person name="Dong X."/>
            <person name="Liu H."/>
            <person name="Ma X."/>
            <person name="Jiao Y."/>
            <person name="Wang B."/>
            <person name="Wei X."/>
            <person name="Stein J.C."/>
            <person name="Glaubitz J.C."/>
            <person name="Lu F."/>
            <person name="Yu G."/>
            <person name="Liang C."/>
            <person name="Fengler K."/>
            <person name="Li B."/>
            <person name="Rafalski A."/>
            <person name="Schnable P.S."/>
            <person name="Ware D.H."/>
            <person name="Buckler E.S."/>
            <person name="Lai J."/>
        </authorList>
    </citation>
    <scope>NUCLEOTIDE SEQUENCE [LARGE SCALE GENOMIC DNA]</scope>
    <source>
        <tissue evidence="2">Seedling</tissue>
    </source>
</reference>
<dbReference type="Proteomes" id="UP000251960">
    <property type="component" value="Chromosome 5"/>
</dbReference>
<proteinExistence type="predicted"/>
<name>A0A3L6EM96_MAIZE</name>
<gene>
    <name evidence="2" type="ORF">Zm00014a_009282</name>
</gene>
<feature type="compositionally biased region" description="Basic and acidic residues" evidence="1">
    <location>
        <begin position="155"/>
        <end position="164"/>
    </location>
</feature>
<evidence type="ECO:0000313" key="2">
    <source>
        <dbReference type="EMBL" id="PWZ20437.1"/>
    </source>
</evidence>
<accession>A0A3L6EM96</accession>
<dbReference type="EMBL" id="NCVQ01000006">
    <property type="protein sequence ID" value="PWZ20437.1"/>
    <property type="molecule type" value="Genomic_DNA"/>
</dbReference>
<organism evidence="2">
    <name type="scientific">Zea mays</name>
    <name type="common">Maize</name>
    <dbReference type="NCBI Taxonomy" id="4577"/>
    <lineage>
        <taxon>Eukaryota</taxon>
        <taxon>Viridiplantae</taxon>
        <taxon>Streptophyta</taxon>
        <taxon>Embryophyta</taxon>
        <taxon>Tracheophyta</taxon>
        <taxon>Spermatophyta</taxon>
        <taxon>Magnoliopsida</taxon>
        <taxon>Liliopsida</taxon>
        <taxon>Poales</taxon>
        <taxon>Poaceae</taxon>
        <taxon>PACMAD clade</taxon>
        <taxon>Panicoideae</taxon>
        <taxon>Andropogonodae</taxon>
        <taxon>Andropogoneae</taxon>
        <taxon>Tripsacinae</taxon>
        <taxon>Zea</taxon>
    </lineage>
</organism>
<comment type="caution">
    <text evidence="2">The sequence shown here is derived from an EMBL/GenBank/DDBJ whole genome shotgun (WGS) entry which is preliminary data.</text>
</comment>
<evidence type="ECO:0000256" key="1">
    <source>
        <dbReference type="SAM" id="MobiDB-lite"/>
    </source>
</evidence>
<dbReference type="AlphaFoldDB" id="A0A3L6EM96"/>
<sequence length="164" mass="16632">MLRGCGGKSRLRGAALYRVGHALAEVEGGGGAVHWTVQNREPPEREVAAVAAQGGGAEGGAAAPWMGEARPRISSPGELSMSRREQRRAPWLPAADSRGKNGAGRGAEVEGSAGPGCFLVVGREEQGAPCKGGSSSMGDGGLACPSWGSIQPKKSRGERSSSAP</sequence>
<protein>
    <submittedName>
        <fullName evidence="2">Uncharacterized protein</fullName>
    </submittedName>
</protein>
<feature type="region of interest" description="Disordered" evidence="1">
    <location>
        <begin position="50"/>
        <end position="164"/>
    </location>
</feature>